<evidence type="ECO:0008006" key="4">
    <source>
        <dbReference type="Google" id="ProtNLM"/>
    </source>
</evidence>
<keyword evidence="1" id="KW-0812">Transmembrane</keyword>
<comment type="caution">
    <text evidence="2">The sequence shown here is derived from an EMBL/GenBank/DDBJ whole genome shotgun (WGS) entry which is preliminary data.</text>
</comment>
<name>A0A061J6V9_TRYRA</name>
<keyword evidence="3" id="KW-1185">Reference proteome</keyword>
<dbReference type="AlphaFoldDB" id="A0A061J6V9"/>
<sequence length="391" mass="42915">MAAREGARAEQVLKVLCGISWVVVGGYGVALCYRFGVFRKLLPKSTTTAIERVVEKIKAKTEPLGDARRYVIARRHLIHVYSLSSLGIMFAAMGGTTFFVFPKVPIAISIAFAVLPSTLLLFLPKTMMLYVGRVACLLTSCFAFGYSFGPIGWVVWDSLDVFLTVMVSTMAGLCVPLFLTRGMISFVLSSQLLSCTLSLAAVTTPLLLGIGAGSSALSPVPLPATNLPPSSHLEMLRRTDVNVLLSLQLLSNWGINLLHTLPTIVYFVRWRGGEDELLDSVDPLKESMCICAGAAYVLWRSFRWACRRLILTVAKDDTKGTSEELQKQYGHFASPPFYTQHVSGVGASLLFFLWYVRAVSALQRGETVATLEMLRRVCAQVSPLGLIMRNM</sequence>
<keyword evidence="1" id="KW-0472">Membrane</keyword>
<reference evidence="2 3" key="1">
    <citation type="submission" date="2013-07" db="EMBL/GenBank/DDBJ databases">
        <authorList>
            <person name="Stoco P.H."/>
            <person name="Wagner G."/>
            <person name="Gerber A."/>
            <person name="Zaha A."/>
            <person name="Thompson C."/>
            <person name="Bartholomeu D.C."/>
            <person name="Luckemeyer D.D."/>
            <person name="Bahia D."/>
            <person name="Loreto E."/>
            <person name="Prestes E.B."/>
            <person name="Lima F.M."/>
            <person name="Rodrigues-Luiz G."/>
            <person name="Vallejo G.A."/>
            <person name="Filho J.F."/>
            <person name="Monteiro K.M."/>
            <person name="Tyler K.M."/>
            <person name="de Almeida L.G."/>
            <person name="Ortiz M.F."/>
            <person name="Siervo M.A."/>
            <person name="de Moraes M.H."/>
            <person name="Cunha O.L."/>
            <person name="Mendonca-Neto R."/>
            <person name="Silva R."/>
            <person name="Teixeira S.M."/>
            <person name="Murta S.M."/>
            <person name="Sincero T.C."/>
            <person name="Mendes T.A."/>
            <person name="Urmenyi T.P."/>
            <person name="Silva V.G."/>
            <person name="da Rocha W.D."/>
            <person name="Andersson B."/>
            <person name="Romanha A.J."/>
            <person name="Steindel M."/>
            <person name="de Vasconcelos A.T."/>
            <person name="Grisard E.C."/>
        </authorList>
    </citation>
    <scope>NUCLEOTIDE SEQUENCE [LARGE SCALE GENOMIC DNA]</scope>
    <source>
        <strain evidence="2 3">SC58</strain>
    </source>
</reference>
<dbReference type="OrthoDB" id="271079at2759"/>
<keyword evidence="1" id="KW-1133">Transmembrane helix</keyword>
<proteinExistence type="predicted"/>
<accession>A0A061J6V9</accession>
<protein>
    <recommendedName>
        <fullName evidence="4">Retrotransposon hot spot (RHS) protein</fullName>
    </recommendedName>
</protein>
<organism evidence="2 3">
    <name type="scientific">Trypanosoma rangeli SC58</name>
    <dbReference type="NCBI Taxonomy" id="429131"/>
    <lineage>
        <taxon>Eukaryota</taxon>
        <taxon>Discoba</taxon>
        <taxon>Euglenozoa</taxon>
        <taxon>Kinetoplastea</taxon>
        <taxon>Metakinetoplastina</taxon>
        <taxon>Trypanosomatida</taxon>
        <taxon>Trypanosomatidae</taxon>
        <taxon>Trypanosoma</taxon>
        <taxon>Herpetosoma</taxon>
    </lineage>
</organism>
<feature type="transmembrane region" description="Helical" evidence="1">
    <location>
        <begin position="12"/>
        <end position="35"/>
    </location>
</feature>
<dbReference type="VEuPathDB" id="TriTrypDB:TRSC58_03250"/>
<dbReference type="EMBL" id="AUPL01003250">
    <property type="protein sequence ID" value="ESL09037.1"/>
    <property type="molecule type" value="Genomic_DNA"/>
</dbReference>
<feature type="transmembrane region" description="Helical" evidence="1">
    <location>
        <begin position="78"/>
        <end position="100"/>
    </location>
</feature>
<feature type="transmembrane region" description="Helical" evidence="1">
    <location>
        <begin position="337"/>
        <end position="356"/>
    </location>
</feature>
<feature type="transmembrane region" description="Helical" evidence="1">
    <location>
        <begin position="135"/>
        <end position="155"/>
    </location>
</feature>
<evidence type="ECO:0000313" key="3">
    <source>
        <dbReference type="Proteomes" id="UP000031737"/>
    </source>
</evidence>
<feature type="transmembrane region" description="Helical" evidence="1">
    <location>
        <begin position="192"/>
        <end position="212"/>
    </location>
</feature>
<gene>
    <name evidence="2" type="ORF">TRSC58_03250</name>
</gene>
<evidence type="ECO:0000256" key="1">
    <source>
        <dbReference type="SAM" id="Phobius"/>
    </source>
</evidence>
<feature type="transmembrane region" description="Helical" evidence="1">
    <location>
        <begin position="161"/>
        <end position="180"/>
    </location>
</feature>
<dbReference type="Proteomes" id="UP000031737">
    <property type="component" value="Unassembled WGS sequence"/>
</dbReference>
<feature type="transmembrane region" description="Helical" evidence="1">
    <location>
        <begin position="106"/>
        <end position="123"/>
    </location>
</feature>
<evidence type="ECO:0000313" key="2">
    <source>
        <dbReference type="EMBL" id="ESL09037.1"/>
    </source>
</evidence>